<accession>A0AAN9MUI3</accession>
<gene>
    <name evidence="1" type="ORF">VNO77_03246</name>
</gene>
<keyword evidence="2" id="KW-1185">Reference proteome</keyword>
<protein>
    <submittedName>
        <fullName evidence="1">Uncharacterized protein</fullName>
    </submittedName>
</protein>
<dbReference type="Proteomes" id="UP001367508">
    <property type="component" value="Unassembled WGS sequence"/>
</dbReference>
<sequence length="115" mass="13664">MVKSKGRKRKKKRKNDFFWREKRKRENRFWDFSSLLSLSSCQQRKRSLILGEDLEDLALVCFASRDLAKCGYILYSFMLDLWCHGYFLCCLCVPYACGNVIDTANLERNLELQYA</sequence>
<reference evidence="1 2" key="1">
    <citation type="submission" date="2024-01" db="EMBL/GenBank/DDBJ databases">
        <title>The genomes of 5 underutilized Papilionoideae crops provide insights into root nodulation and disease resistanc.</title>
        <authorList>
            <person name="Jiang F."/>
        </authorList>
    </citation>
    <scope>NUCLEOTIDE SEQUENCE [LARGE SCALE GENOMIC DNA]</scope>
    <source>
        <strain evidence="1">LVBAO_FW01</strain>
        <tissue evidence="1">Leaves</tissue>
    </source>
</reference>
<dbReference type="EMBL" id="JAYMYQ010000001">
    <property type="protein sequence ID" value="KAK7361199.1"/>
    <property type="molecule type" value="Genomic_DNA"/>
</dbReference>
<proteinExistence type="predicted"/>
<dbReference type="AlphaFoldDB" id="A0AAN9MUI3"/>
<evidence type="ECO:0000313" key="1">
    <source>
        <dbReference type="EMBL" id="KAK7361199.1"/>
    </source>
</evidence>
<name>A0AAN9MUI3_CANGL</name>
<evidence type="ECO:0000313" key="2">
    <source>
        <dbReference type="Proteomes" id="UP001367508"/>
    </source>
</evidence>
<organism evidence="1 2">
    <name type="scientific">Canavalia gladiata</name>
    <name type="common">Sword bean</name>
    <name type="synonym">Dolichos gladiatus</name>
    <dbReference type="NCBI Taxonomy" id="3824"/>
    <lineage>
        <taxon>Eukaryota</taxon>
        <taxon>Viridiplantae</taxon>
        <taxon>Streptophyta</taxon>
        <taxon>Embryophyta</taxon>
        <taxon>Tracheophyta</taxon>
        <taxon>Spermatophyta</taxon>
        <taxon>Magnoliopsida</taxon>
        <taxon>eudicotyledons</taxon>
        <taxon>Gunneridae</taxon>
        <taxon>Pentapetalae</taxon>
        <taxon>rosids</taxon>
        <taxon>fabids</taxon>
        <taxon>Fabales</taxon>
        <taxon>Fabaceae</taxon>
        <taxon>Papilionoideae</taxon>
        <taxon>50 kb inversion clade</taxon>
        <taxon>NPAAA clade</taxon>
        <taxon>indigoferoid/millettioid clade</taxon>
        <taxon>Phaseoleae</taxon>
        <taxon>Canavalia</taxon>
    </lineage>
</organism>
<comment type="caution">
    <text evidence="1">The sequence shown here is derived from an EMBL/GenBank/DDBJ whole genome shotgun (WGS) entry which is preliminary data.</text>
</comment>